<evidence type="ECO:0008006" key="4">
    <source>
        <dbReference type="Google" id="ProtNLM"/>
    </source>
</evidence>
<keyword evidence="1" id="KW-0472">Membrane</keyword>
<evidence type="ECO:0000256" key="1">
    <source>
        <dbReference type="SAM" id="Phobius"/>
    </source>
</evidence>
<dbReference type="AlphaFoldDB" id="A0A1W1HFH9"/>
<reference evidence="2 3" key="1">
    <citation type="submission" date="2017-03" db="EMBL/GenBank/DDBJ databases">
        <authorList>
            <person name="Afonso C.L."/>
            <person name="Miller P.J."/>
            <person name="Scott M.A."/>
            <person name="Spackman E."/>
            <person name="Goraichik I."/>
            <person name="Dimitrov K.M."/>
            <person name="Suarez D.L."/>
            <person name="Swayne D.E."/>
        </authorList>
    </citation>
    <scope>NUCLEOTIDE SEQUENCE [LARGE SCALE GENOMIC DNA]</scope>
    <source>
        <strain evidence="2">PRJEB14757</strain>
    </source>
</reference>
<feature type="transmembrane region" description="Helical" evidence="1">
    <location>
        <begin position="141"/>
        <end position="160"/>
    </location>
</feature>
<dbReference type="EMBL" id="FWEV01000197">
    <property type="protein sequence ID" value="SLM31158.1"/>
    <property type="molecule type" value="Genomic_DNA"/>
</dbReference>
<sequence length="166" mass="17706">MKKAMALGIMALILGIASWVDAYTYSVSGDYGIFNNDSSSDAIVDLVLWYGNGGGHYEYSNDGSSWDAIINSGDGQAARFTVGNNGSFWLKFVGGNNAEKDLNAWNISDQNAPYWFAFNNGSWSNGSDPYGCVAVIKGSAVPVPAAVWLFGSGILGLAGIRRKLKK</sequence>
<name>A0A1W1HFH9_9BACT</name>
<proteinExistence type="predicted"/>
<dbReference type="InterPro" id="IPR022472">
    <property type="entry name" value="VPLPA-CTERM"/>
</dbReference>
<accession>A0A1W1HFH9</accession>
<keyword evidence="1" id="KW-0812">Transmembrane</keyword>
<gene>
    <name evidence="2" type="ORF">MTBBW1_2760006</name>
</gene>
<organism evidence="2 3">
    <name type="scientific">Desulfamplus magnetovallimortis</name>
    <dbReference type="NCBI Taxonomy" id="1246637"/>
    <lineage>
        <taxon>Bacteria</taxon>
        <taxon>Pseudomonadati</taxon>
        <taxon>Thermodesulfobacteriota</taxon>
        <taxon>Desulfobacteria</taxon>
        <taxon>Desulfobacterales</taxon>
        <taxon>Desulfobacteraceae</taxon>
        <taxon>Desulfamplus</taxon>
    </lineage>
</organism>
<keyword evidence="1" id="KW-1133">Transmembrane helix</keyword>
<dbReference type="Proteomes" id="UP000191931">
    <property type="component" value="Unassembled WGS sequence"/>
</dbReference>
<evidence type="ECO:0000313" key="3">
    <source>
        <dbReference type="Proteomes" id="UP000191931"/>
    </source>
</evidence>
<protein>
    <recommendedName>
        <fullName evidence="4">PEP-CTERM protein-sorting domain-containing protein</fullName>
    </recommendedName>
</protein>
<evidence type="ECO:0000313" key="2">
    <source>
        <dbReference type="EMBL" id="SLM31158.1"/>
    </source>
</evidence>
<keyword evidence="3" id="KW-1185">Reference proteome</keyword>
<dbReference type="RefSeq" id="WP_080810041.1">
    <property type="nucleotide sequence ID" value="NZ_LT828579.1"/>
</dbReference>
<dbReference type="NCBIfam" id="TIGR03370">
    <property type="entry name" value="VPLPA-CTERM"/>
    <property type="match status" value="1"/>
</dbReference>